<dbReference type="PATRIC" id="fig|408015.6.peg.955"/>
<dbReference type="STRING" id="408015.SXIM_09260"/>
<dbReference type="Proteomes" id="UP000034034">
    <property type="component" value="Chromosome"/>
</dbReference>
<feature type="compositionally biased region" description="Polar residues" evidence="1">
    <location>
        <begin position="468"/>
        <end position="479"/>
    </location>
</feature>
<proteinExistence type="predicted"/>
<evidence type="ECO:0000256" key="2">
    <source>
        <dbReference type="SAM" id="SignalP"/>
    </source>
</evidence>
<dbReference type="Gene3D" id="1.10.530.10">
    <property type="match status" value="1"/>
</dbReference>
<dbReference type="SUPFAM" id="SSF53955">
    <property type="entry name" value="Lysozyme-like"/>
    <property type="match status" value="1"/>
</dbReference>
<keyword evidence="2" id="KW-0732">Signal</keyword>
<feature type="compositionally biased region" description="Pro residues" evidence="1">
    <location>
        <begin position="70"/>
        <end position="79"/>
    </location>
</feature>
<dbReference type="RefSeq" id="WP_246156831.1">
    <property type="nucleotide sequence ID" value="NZ_CP009922.3"/>
</dbReference>
<dbReference type="PANTHER" id="PTHR30163">
    <property type="entry name" value="MEMBRANE-BOUND LYTIC MUREIN TRANSGLYCOSYLASE B"/>
    <property type="match status" value="1"/>
</dbReference>
<gene>
    <name evidence="4" type="ORF">SXIM_09260</name>
</gene>
<dbReference type="PANTHER" id="PTHR30163:SF8">
    <property type="entry name" value="LYTIC MUREIN TRANSGLYCOSYLASE"/>
    <property type="match status" value="1"/>
</dbReference>
<accession>A0A0F7FQX9</accession>
<dbReference type="HOGENOM" id="CLU_034941_2_1_11"/>
<feature type="compositionally biased region" description="Pro residues" evidence="1">
    <location>
        <begin position="341"/>
        <end position="352"/>
    </location>
</feature>
<dbReference type="KEGG" id="sxi:SXIM_09260"/>
<evidence type="ECO:0000256" key="1">
    <source>
        <dbReference type="SAM" id="MobiDB-lite"/>
    </source>
</evidence>
<keyword evidence="5" id="KW-1185">Reference proteome</keyword>
<reference evidence="4" key="1">
    <citation type="submission" date="2019-08" db="EMBL/GenBank/DDBJ databases">
        <title>Complete genome sequence of a mangrove-derived Streptomyces xiamenensis.</title>
        <authorList>
            <person name="Xu J."/>
        </authorList>
    </citation>
    <scope>NUCLEOTIDE SEQUENCE</scope>
    <source>
        <strain evidence="4">318</strain>
    </source>
</reference>
<evidence type="ECO:0000259" key="3">
    <source>
        <dbReference type="Pfam" id="PF13406"/>
    </source>
</evidence>
<feature type="compositionally biased region" description="Acidic residues" evidence="1">
    <location>
        <begin position="414"/>
        <end position="460"/>
    </location>
</feature>
<feature type="region of interest" description="Disordered" evidence="1">
    <location>
        <begin position="66"/>
        <end position="100"/>
    </location>
</feature>
<evidence type="ECO:0000313" key="4">
    <source>
        <dbReference type="EMBL" id="AKG42310.1"/>
    </source>
</evidence>
<protein>
    <submittedName>
        <fullName evidence="4">Secreted protein</fullName>
    </submittedName>
</protein>
<feature type="signal peptide" evidence="2">
    <location>
        <begin position="1"/>
        <end position="18"/>
    </location>
</feature>
<organism evidence="4 5">
    <name type="scientific">Streptomyces xiamenensis</name>
    <dbReference type="NCBI Taxonomy" id="408015"/>
    <lineage>
        <taxon>Bacteria</taxon>
        <taxon>Bacillati</taxon>
        <taxon>Actinomycetota</taxon>
        <taxon>Actinomycetes</taxon>
        <taxon>Kitasatosporales</taxon>
        <taxon>Streptomycetaceae</taxon>
        <taxon>Streptomyces</taxon>
    </lineage>
</organism>
<dbReference type="GO" id="GO:0008933">
    <property type="term" value="F:peptidoglycan lytic transglycosylase activity"/>
    <property type="evidence" value="ECO:0007669"/>
    <property type="project" value="TreeGrafter"/>
</dbReference>
<feature type="region of interest" description="Disordered" evidence="1">
    <location>
        <begin position="275"/>
        <end position="479"/>
    </location>
</feature>
<feature type="domain" description="Transglycosylase SLT" evidence="3">
    <location>
        <begin position="192"/>
        <end position="234"/>
    </location>
</feature>
<feature type="compositionally biased region" description="Basic and acidic residues" evidence="1">
    <location>
        <begin position="299"/>
        <end position="322"/>
    </location>
</feature>
<name>A0A0F7FQX9_9ACTN</name>
<feature type="chain" id="PRO_5038850126" evidence="2">
    <location>
        <begin position="19"/>
        <end position="479"/>
    </location>
</feature>
<sequence length="479" mass="49388">MTLRIGKIRRGISGSAVAAVAMAALTASQASEVLGAEPAAEQDPRENTAQGEPEYAQEHLGLPYHTDLPPLLPIGPAEPPLDLGYDPDGEGEAGGGGGLAGAAEAGIPATVLDAYRQAEAAVAHSTPGCGLDWQVLAAIGKVESGHASGGRVDADGNTLNRITGPQLNGNGFARILDTDGGRWDGDPVFDRAVGPMQFIPSTWAMWGADGNGDGVKDPNNVYDAALAAGNYLCAGGRDLTTEDGLNRALLSYNHSWDYVRTVRSWLDFYYEGTHEVPDGTGQLPTSPGPGKPSDGGGDAGREQNAEREPQAPGAEEGKRPSGEKPTAPKPADPVEGGIKPIDPPPAPDPSDPPGEDPDTEDPDTEDPDPENPEEPGEQPECPVDPDEEEPGEDSGTEDGAQESEDASPGTDGTGDADGEGSEDDGEESEGSEDPEGIEGCDDDEETDEDGDEDAGDEEGDASQGEDPVTQSAATLTRRV</sequence>
<dbReference type="EMBL" id="CP009922">
    <property type="protein sequence ID" value="AKG42310.1"/>
    <property type="molecule type" value="Genomic_DNA"/>
</dbReference>
<dbReference type="GO" id="GO:0009253">
    <property type="term" value="P:peptidoglycan catabolic process"/>
    <property type="evidence" value="ECO:0007669"/>
    <property type="project" value="TreeGrafter"/>
</dbReference>
<dbReference type="InterPro" id="IPR023346">
    <property type="entry name" value="Lysozyme-like_dom_sf"/>
</dbReference>
<evidence type="ECO:0000313" key="5">
    <source>
        <dbReference type="Proteomes" id="UP000034034"/>
    </source>
</evidence>
<dbReference type="InterPro" id="IPR031304">
    <property type="entry name" value="SLT_2"/>
</dbReference>
<dbReference type="Pfam" id="PF13406">
    <property type="entry name" value="SLT_2"/>
    <property type="match status" value="1"/>
</dbReference>
<dbReference type="InterPro" id="IPR043426">
    <property type="entry name" value="MltB-like"/>
</dbReference>
<dbReference type="CDD" id="cd13399">
    <property type="entry name" value="Slt35-like"/>
    <property type="match status" value="1"/>
</dbReference>
<feature type="compositionally biased region" description="Acidic residues" evidence="1">
    <location>
        <begin position="353"/>
        <end position="405"/>
    </location>
</feature>
<dbReference type="AlphaFoldDB" id="A0A0F7FQX9"/>